<dbReference type="PROSITE" id="PS51257">
    <property type="entry name" value="PROKAR_LIPOPROTEIN"/>
    <property type="match status" value="1"/>
</dbReference>
<evidence type="ECO:0000256" key="1">
    <source>
        <dbReference type="SAM" id="MobiDB-lite"/>
    </source>
</evidence>
<feature type="domain" description="Thioredoxin" evidence="3">
    <location>
        <begin position="104"/>
        <end position="185"/>
    </location>
</feature>
<dbReference type="CDD" id="cd02947">
    <property type="entry name" value="TRX_family"/>
    <property type="match status" value="1"/>
</dbReference>
<feature type="chain" id="PRO_5046526548" evidence="2">
    <location>
        <begin position="18"/>
        <end position="186"/>
    </location>
</feature>
<proteinExistence type="predicted"/>
<accession>A0ABY7QXX4</accession>
<sequence length="186" mass="20158">MNKNTALILVPAIVALAALSGCGSDDSKMMAKPSEKMSASAMAKPSDTMSDGMNHKMSPSAMTEPSSTIKDDKMGGKNSKMMSGPLYIDYADYVNDKSKLAGNKAVYFFAASWCPDCRAIDKDLKAGKVEGLKGYTIVKVDYDKASELKKKYGVTMQHTFAVVDDMDKLIKKFSATSTQDLANHLR</sequence>
<dbReference type="InterPro" id="IPR036249">
    <property type="entry name" value="Thioredoxin-like_sf"/>
</dbReference>
<keyword evidence="2" id="KW-0732">Signal</keyword>
<reference evidence="4 5" key="1">
    <citation type="submission" date="2023-01" db="EMBL/GenBank/DDBJ databases">
        <authorList>
            <person name="Lee S.H."/>
            <person name="Jung H.S."/>
            <person name="Yun J.U."/>
        </authorList>
    </citation>
    <scope>NUCLEOTIDE SEQUENCE [LARGE SCALE GENOMIC DNA]</scope>
    <source>
        <strain evidence="4 5">CBA3108</strain>
    </source>
</reference>
<keyword evidence="5" id="KW-1185">Reference proteome</keyword>
<dbReference type="SUPFAM" id="SSF52833">
    <property type="entry name" value="Thioredoxin-like"/>
    <property type="match status" value="1"/>
</dbReference>
<evidence type="ECO:0000259" key="3">
    <source>
        <dbReference type="Pfam" id="PF00085"/>
    </source>
</evidence>
<name>A0ABY7QXX4_9ACTN</name>
<evidence type="ECO:0000256" key="2">
    <source>
        <dbReference type="SAM" id="SignalP"/>
    </source>
</evidence>
<dbReference type="Gene3D" id="3.40.30.10">
    <property type="entry name" value="Glutaredoxin"/>
    <property type="match status" value="1"/>
</dbReference>
<gene>
    <name evidence="4" type="ORF">O6R08_05850</name>
</gene>
<dbReference type="Pfam" id="PF00085">
    <property type="entry name" value="Thioredoxin"/>
    <property type="match status" value="1"/>
</dbReference>
<evidence type="ECO:0000313" key="4">
    <source>
        <dbReference type="EMBL" id="WCC79097.1"/>
    </source>
</evidence>
<dbReference type="InterPro" id="IPR013766">
    <property type="entry name" value="Thioredoxin_domain"/>
</dbReference>
<reference evidence="4 5" key="2">
    <citation type="submission" date="2023-06" db="EMBL/GenBank/DDBJ databases">
        <title>The Gram-positive Non-spore-bearing Anaerobic Bacilli of Human Feces.</title>
        <authorList>
            <person name="Eggerth A.H."/>
        </authorList>
    </citation>
    <scope>NUCLEOTIDE SEQUENCE [LARGE SCALE GENOMIC DNA]</scope>
    <source>
        <strain evidence="4 5">CBA3108</strain>
    </source>
</reference>
<feature type="signal peptide" evidence="2">
    <location>
        <begin position="1"/>
        <end position="17"/>
    </location>
</feature>
<evidence type="ECO:0000313" key="5">
    <source>
        <dbReference type="Proteomes" id="UP001212097"/>
    </source>
</evidence>
<feature type="region of interest" description="Disordered" evidence="1">
    <location>
        <begin position="44"/>
        <end position="76"/>
    </location>
</feature>
<protein>
    <submittedName>
        <fullName evidence="4">Thioredoxin family protein</fullName>
    </submittedName>
</protein>
<dbReference type="EMBL" id="CP115668">
    <property type="protein sequence ID" value="WCC79097.1"/>
    <property type="molecule type" value="Genomic_DNA"/>
</dbReference>
<dbReference type="Proteomes" id="UP001212097">
    <property type="component" value="Chromosome"/>
</dbReference>
<organism evidence="4 5">
    <name type="scientific">Cutibacterium equinum</name>
    <dbReference type="NCBI Taxonomy" id="3016342"/>
    <lineage>
        <taxon>Bacteria</taxon>
        <taxon>Bacillati</taxon>
        <taxon>Actinomycetota</taxon>
        <taxon>Actinomycetes</taxon>
        <taxon>Propionibacteriales</taxon>
        <taxon>Propionibacteriaceae</taxon>
        <taxon>Cutibacterium</taxon>
    </lineage>
</organism>
<dbReference type="RefSeq" id="WP_271417303.1">
    <property type="nucleotide sequence ID" value="NZ_CP115668.1"/>
</dbReference>